<evidence type="ECO:0000256" key="1">
    <source>
        <dbReference type="SAM" id="MobiDB-lite"/>
    </source>
</evidence>
<organism evidence="2 3">
    <name type="scientific">Dendrothele bispora (strain CBS 962.96)</name>
    <dbReference type="NCBI Taxonomy" id="1314807"/>
    <lineage>
        <taxon>Eukaryota</taxon>
        <taxon>Fungi</taxon>
        <taxon>Dikarya</taxon>
        <taxon>Basidiomycota</taxon>
        <taxon>Agaricomycotina</taxon>
        <taxon>Agaricomycetes</taxon>
        <taxon>Agaricomycetidae</taxon>
        <taxon>Agaricales</taxon>
        <taxon>Agaricales incertae sedis</taxon>
        <taxon>Dendrothele</taxon>
    </lineage>
</organism>
<evidence type="ECO:0000313" key="2">
    <source>
        <dbReference type="EMBL" id="THU83736.1"/>
    </source>
</evidence>
<feature type="compositionally biased region" description="Low complexity" evidence="1">
    <location>
        <begin position="177"/>
        <end position="191"/>
    </location>
</feature>
<dbReference type="Proteomes" id="UP000297245">
    <property type="component" value="Unassembled WGS sequence"/>
</dbReference>
<reference evidence="2 3" key="1">
    <citation type="journal article" date="2019" name="Nat. Ecol. Evol.">
        <title>Megaphylogeny resolves global patterns of mushroom evolution.</title>
        <authorList>
            <person name="Varga T."/>
            <person name="Krizsan K."/>
            <person name="Foldi C."/>
            <person name="Dima B."/>
            <person name="Sanchez-Garcia M."/>
            <person name="Sanchez-Ramirez S."/>
            <person name="Szollosi G.J."/>
            <person name="Szarkandi J.G."/>
            <person name="Papp V."/>
            <person name="Albert L."/>
            <person name="Andreopoulos W."/>
            <person name="Angelini C."/>
            <person name="Antonin V."/>
            <person name="Barry K.W."/>
            <person name="Bougher N.L."/>
            <person name="Buchanan P."/>
            <person name="Buyck B."/>
            <person name="Bense V."/>
            <person name="Catcheside P."/>
            <person name="Chovatia M."/>
            <person name="Cooper J."/>
            <person name="Damon W."/>
            <person name="Desjardin D."/>
            <person name="Finy P."/>
            <person name="Geml J."/>
            <person name="Haridas S."/>
            <person name="Hughes K."/>
            <person name="Justo A."/>
            <person name="Karasinski D."/>
            <person name="Kautmanova I."/>
            <person name="Kiss B."/>
            <person name="Kocsube S."/>
            <person name="Kotiranta H."/>
            <person name="LaButti K.M."/>
            <person name="Lechner B.E."/>
            <person name="Liimatainen K."/>
            <person name="Lipzen A."/>
            <person name="Lukacs Z."/>
            <person name="Mihaltcheva S."/>
            <person name="Morgado L.N."/>
            <person name="Niskanen T."/>
            <person name="Noordeloos M.E."/>
            <person name="Ohm R.A."/>
            <person name="Ortiz-Santana B."/>
            <person name="Ovrebo C."/>
            <person name="Racz N."/>
            <person name="Riley R."/>
            <person name="Savchenko A."/>
            <person name="Shiryaev A."/>
            <person name="Soop K."/>
            <person name="Spirin V."/>
            <person name="Szebenyi C."/>
            <person name="Tomsovsky M."/>
            <person name="Tulloss R.E."/>
            <person name="Uehling J."/>
            <person name="Grigoriev I.V."/>
            <person name="Vagvolgyi C."/>
            <person name="Papp T."/>
            <person name="Martin F.M."/>
            <person name="Miettinen O."/>
            <person name="Hibbett D.S."/>
            <person name="Nagy L.G."/>
        </authorList>
    </citation>
    <scope>NUCLEOTIDE SEQUENCE [LARGE SCALE GENOMIC DNA]</scope>
    <source>
        <strain evidence="2 3">CBS 962.96</strain>
    </source>
</reference>
<feature type="compositionally biased region" description="Basic and acidic residues" evidence="1">
    <location>
        <begin position="206"/>
        <end position="216"/>
    </location>
</feature>
<evidence type="ECO:0000313" key="3">
    <source>
        <dbReference type="Proteomes" id="UP000297245"/>
    </source>
</evidence>
<protein>
    <submittedName>
        <fullName evidence="2">Uncharacterized protein</fullName>
    </submittedName>
</protein>
<accession>A0A4S8L576</accession>
<dbReference type="EMBL" id="ML179645">
    <property type="protein sequence ID" value="THU83736.1"/>
    <property type="molecule type" value="Genomic_DNA"/>
</dbReference>
<keyword evidence="3" id="KW-1185">Reference proteome</keyword>
<proteinExistence type="predicted"/>
<sequence length="247" mass="27634">MLFTNTRDPSPQIYQELDILNLACDRDRLPYPNALAGQHLPWLEAPKPEDQAAFAIAMRLDHTLVQAPQCRLRPEFLHTARFDVYDGELRRTDLATTDCQCPVVSGKLTRDEVYLLGVGIDAWELCIDMDYPKKYQPAPKPGPSQAGPEVAALRSNDSRAVEKKDEGQLTTSVVANAKASPSSISRSAAPAHQPTPSTSIRVPKRSRNDEHEDERRTNKKARMSEGEESCSYLEYEENGKTIIEILD</sequence>
<feature type="compositionally biased region" description="Basic and acidic residues" evidence="1">
    <location>
        <begin position="156"/>
        <end position="167"/>
    </location>
</feature>
<name>A0A4S8L576_DENBC</name>
<gene>
    <name evidence="2" type="ORF">K435DRAFT_871014</name>
</gene>
<dbReference type="AlphaFoldDB" id="A0A4S8L576"/>
<feature type="region of interest" description="Disordered" evidence="1">
    <location>
        <begin position="136"/>
        <end position="232"/>
    </location>
</feature>